<proteinExistence type="predicted"/>
<dbReference type="EMBL" id="JACHXG010000021">
    <property type="protein sequence ID" value="MBB3092324.1"/>
    <property type="molecule type" value="Genomic_DNA"/>
</dbReference>
<dbReference type="Gene3D" id="3.30.450.150">
    <property type="entry name" value="Haem-degrading domain"/>
    <property type="match status" value="1"/>
</dbReference>
<evidence type="ECO:0000313" key="1">
    <source>
        <dbReference type="EMBL" id="MBB3092324.1"/>
    </source>
</evidence>
<comment type="caution">
    <text evidence="1">The sequence shown here is derived from an EMBL/GenBank/DDBJ whole genome shotgun (WGS) entry which is preliminary data.</text>
</comment>
<dbReference type="InterPro" id="IPR038084">
    <property type="entry name" value="PduO/GlcC-like_sf"/>
</dbReference>
<dbReference type="RefSeq" id="WP_183552229.1">
    <property type="nucleotide sequence ID" value="NZ_BMQT01000020.1"/>
</dbReference>
<reference evidence="1 2" key="1">
    <citation type="submission" date="2020-08" db="EMBL/GenBank/DDBJ databases">
        <title>Genomic Encyclopedia of Type Strains, Phase III (KMG-III): the genomes of soil and plant-associated and newly described type strains.</title>
        <authorList>
            <person name="Whitman W."/>
        </authorList>
    </citation>
    <scope>NUCLEOTIDE SEQUENCE [LARGE SCALE GENOMIC DNA]</scope>
    <source>
        <strain evidence="1 2">CECT 3302</strain>
    </source>
</reference>
<accession>A0A7W5AAM2</accession>
<organism evidence="1 2">
    <name type="scientific">Nocardioides albus</name>
    <dbReference type="NCBI Taxonomy" id="1841"/>
    <lineage>
        <taxon>Bacteria</taxon>
        <taxon>Bacillati</taxon>
        <taxon>Actinomycetota</taxon>
        <taxon>Actinomycetes</taxon>
        <taxon>Propionibacteriales</taxon>
        <taxon>Nocardioidaceae</taxon>
        <taxon>Nocardioides</taxon>
    </lineage>
</organism>
<sequence>MRITIQDAQIAIEAGLHAAAERQVPSAVAVVDSGGNLLAFASHEDAMLAGRDLSIAKAYTALSLRRDTAALAESVLPGGPFFGLNTALPGKPLVTFSGGKPLILEIGGQVVGGVGASGGTLEDDEAVSAAAAHAVLELRARGGA</sequence>
<dbReference type="InterPro" id="IPR005624">
    <property type="entry name" value="PduO/GlcC-like"/>
</dbReference>
<gene>
    <name evidence="1" type="ORF">FHS12_005302</name>
</gene>
<dbReference type="AlphaFoldDB" id="A0A7W5AAM2"/>
<keyword evidence="2" id="KW-1185">Reference proteome</keyword>
<dbReference type="PANTHER" id="PTHR34309">
    <property type="entry name" value="SLR1406 PROTEIN"/>
    <property type="match status" value="1"/>
</dbReference>
<dbReference type="Proteomes" id="UP000577707">
    <property type="component" value="Unassembled WGS sequence"/>
</dbReference>
<name>A0A7W5AAM2_9ACTN</name>
<dbReference type="Pfam" id="PF03928">
    <property type="entry name" value="HbpS-like"/>
    <property type="match status" value="1"/>
</dbReference>
<dbReference type="InterPro" id="IPR052517">
    <property type="entry name" value="GlcG_carb_metab_protein"/>
</dbReference>
<evidence type="ECO:0000313" key="2">
    <source>
        <dbReference type="Proteomes" id="UP000577707"/>
    </source>
</evidence>
<dbReference type="PANTHER" id="PTHR34309:SF1">
    <property type="entry name" value="PROTEIN GLCG"/>
    <property type="match status" value="1"/>
</dbReference>
<dbReference type="SUPFAM" id="SSF143744">
    <property type="entry name" value="GlcG-like"/>
    <property type="match status" value="1"/>
</dbReference>
<protein>
    <submittedName>
        <fullName evidence="1">Uncharacterized protein GlcG (DUF336 family)</fullName>
    </submittedName>
</protein>